<protein>
    <submittedName>
        <fullName evidence="1">Uncharacterized protein</fullName>
    </submittedName>
</protein>
<dbReference type="AlphaFoldDB" id="D6RQA0"/>
<evidence type="ECO:0000313" key="2">
    <source>
        <dbReference type="Proteomes" id="UP000001861"/>
    </source>
</evidence>
<accession>D6RQA0</accession>
<reference evidence="1 2" key="1">
    <citation type="journal article" date="2010" name="Proc. Natl. Acad. Sci. U.S.A.">
        <title>Insights into evolution of multicellular fungi from the assembled chromosomes of the mushroom Coprinopsis cinerea (Coprinus cinereus).</title>
        <authorList>
            <person name="Stajich J.E."/>
            <person name="Wilke S.K."/>
            <person name="Ahren D."/>
            <person name="Au C.H."/>
            <person name="Birren B.W."/>
            <person name="Borodovsky M."/>
            <person name="Burns C."/>
            <person name="Canback B."/>
            <person name="Casselton L.A."/>
            <person name="Cheng C.K."/>
            <person name="Deng J."/>
            <person name="Dietrich F.S."/>
            <person name="Fargo D.C."/>
            <person name="Farman M.L."/>
            <person name="Gathman A.C."/>
            <person name="Goldberg J."/>
            <person name="Guigo R."/>
            <person name="Hoegger P.J."/>
            <person name="Hooker J.B."/>
            <person name="Huggins A."/>
            <person name="James T.Y."/>
            <person name="Kamada T."/>
            <person name="Kilaru S."/>
            <person name="Kodira C."/>
            <person name="Kues U."/>
            <person name="Kupfer D."/>
            <person name="Kwan H.S."/>
            <person name="Lomsadze A."/>
            <person name="Li W."/>
            <person name="Lilly W.W."/>
            <person name="Ma L.J."/>
            <person name="Mackey A.J."/>
            <person name="Manning G."/>
            <person name="Martin F."/>
            <person name="Muraguchi H."/>
            <person name="Natvig D.O."/>
            <person name="Palmerini H."/>
            <person name="Ramesh M.A."/>
            <person name="Rehmeyer C.J."/>
            <person name="Roe B.A."/>
            <person name="Shenoy N."/>
            <person name="Stanke M."/>
            <person name="Ter-Hovhannisyan V."/>
            <person name="Tunlid A."/>
            <person name="Velagapudi R."/>
            <person name="Vision T.J."/>
            <person name="Zeng Q."/>
            <person name="Zolan M.E."/>
            <person name="Pukkila P.J."/>
        </authorList>
    </citation>
    <scope>NUCLEOTIDE SEQUENCE [LARGE SCALE GENOMIC DNA]</scope>
    <source>
        <strain evidence="2">Okayama-7 / 130 / ATCC MYA-4618 / FGSC 9003</strain>
    </source>
</reference>
<dbReference type="InParanoid" id="D6RQA0"/>
<gene>
    <name evidence="1" type="ORF">CC1G_15637</name>
</gene>
<comment type="caution">
    <text evidence="1">The sequence shown here is derived from an EMBL/GenBank/DDBJ whole genome shotgun (WGS) entry which is preliminary data.</text>
</comment>
<keyword evidence="2" id="KW-1185">Reference proteome</keyword>
<dbReference type="VEuPathDB" id="FungiDB:CC1G_15637"/>
<dbReference type="STRING" id="240176.D6RQA0"/>
<dbReference type="Proteomes" id="UP000001861">
    <property type="component" value="Unassembled WGS sequence"/>
</dbReference>
<organism evidence="1 2">
    <name type="scientific">Coprinopsis cinerea (strain Okayama-7 / 130 / ATCC MYA-4618 / FGSC 9003)</name>
    <name type="common">Inky cap fungus</name>
    <name type="synonym">Hormographiella aspergillata</name>
    <dbReference type="NCBI Taxonomy" id="240176"/>
    <lineage>
        <taxon>Eukaryota</taxon>
        <taxon>Fungi</taxon>
        <taxon>Dikarya</taxon>
        <taxon>Basidiomycota</taxon>
        <taxon>Agaricomycotina</taxon>
        <taxon>Agaricomycetes</taxon>
        <taxon>Agaricomycetidae</taxon>
        <taxon>Agaricales</taxon>
        <taxon>Agaricineae</taxon>
        <taxon>Psathyrellaceae</taxon>
        <taxon>Coprinopsis</taxon>
    </lineage>
</organism>
<dbReference type="GeneID" id="9380221"/>
<evidence type="ECO:0000313" key="1">
    <source>
        <dbReference type="EMBL" id="EFI26716.1"/>
    </source>
</evidence>
<dbReference type="HOGENOM" id="CLU_966481_0_0_1"/>
<dbReference type="KEGG" id="cci:CC1G_15637"/>
<name>D6RQA0_COPC7</name>
<sequence length="288" mass="33093">MSPEEHHPTFQSQSLLEIPLDVSPEHRQRLQHLDNGEGPRSLQAKFSFYELMIETYHDPKVQPYLIVRLALLAHRMGSRCIALNLCREAQSLLLSAGVEDPGLDLYIEKLNAMVEEGIQRALEQARQRFYYQTWKDTRSHRFPTALPFAPPEADEIRTRWQDLAPPDSEFRAAYLRKLAIETNHVESVFSLTDEAYEMLTPFIAEPAHLNKQAICDVHRRLMQTAGYLESSYIPPGRTRTETRKTVLLSGMCYSACLWFFGGILWEERVRSVLGRMGGSDGKGLERRS</sequence>
<dbReference type="RefSeq" id="XP_002910210.1">
    <property type="nucleotide sequence ID" value="XM_002910164.1"/>
</dbReference>
<dbReference type="EMBL" id="AACS02000011">
    <property type="protein sequence ID" value="EFI26716.1"/>
    <property type="molecule type" value="Genomic_DNA"/>
</dbReference>
<proteinExistence type="predicted"/>
<dbReference type="OrthoDB" id="439046at2759"/>